<organism evidence="2 3">
    <name type="scientific">Pelagicoccus albus</name>
    <dbReference type="NCBI Taxonomy" id="415222"/>
    <lineage>
        <taxon>Bacteria</taxon>
        <taxon>Pseudomonadati</taxon>
        <taxon>Verrucomicrobiota</taxon>
        <taxon>Opitutia</taxon>
        <taxon>Puniceicoccales</taxon>
        <taxon>Pelagicoccaceae</taxon>
        <taxon>Pelagicoccus</taxon>
    </lineage>
</organism>
<dbReference type="RefSeq" id="WP_185658588.1">
    <property type="nucleotide sequence ID" value="NZ_CAWPOO010000001.1"/>
</dbReference>
<name>A0A7X1E726_9BACT</name>
<dbReference type="EMBL" id="JACHVC010000001">
    <property type="protein sequence ID" value="MBC2604698.1"/>
    <property type="molecule type" value="Genomic_DNA"/>
</dbReference>
<feature type="transmembrane region" description="Helical" evidence="1">
    <location>
        <begin position="24"/>
        <end position="43"/>
    </location>
</feature>
<proteinExistence type="predicted"/>
<evidence type="ECO:0000256" key="1">
    <source>
        <dbReference type="SAM" id="Phobius"/>
    </source>
</evidence>
<reference evidence="2 3" key="1">
    <citation type="submission" date="2020-07" db="EMBL/GenBank/DDBJ databases">
        <authorList>
            <person name="Feng X."/>
        </authorList>
    </citation>
    <scope>NUCLEOTIDE SEQUENCE [LARGE SCALE GENOMIC DNA]</scope>
    <source>
        <strain evidence="2 3">JCM23202</strain>
    </source>
</reference>
<evidence type="ECO:0000313" key="3">
    <source>
        <dbReference type="Proteomes" id="UP000526501"/>
    </source>
</evidence>
<accession>A0A7X1E726</accession>
<dbReference type="AlphaFoldDB" id="A0A7X1E726"/>
<keyword evidence="1" id="KW-1133">Transmembrane helix</keyword>
<keyword evidence="3" id="KW-1185">Reference proteome</keyword>
<sequence length="494" mass="54354">MKLLNSNSYSFAGDGRLSSKRGNALITVLVMIVFLGGLTTVSIKDSLHAYKLAKRQHILDQVLYAAEAGIEEAARKLNSEKYYGMTPVVFVHELSEDLEATVTMTPLDAQSQNFRLTSVSTMDGISRTVTVEKATRPTYMEYGLYFEDFNNLWWIAGSITDGKVWTGTTQSISGASLANGEKEGPIFRDVNETLSGSFGGTPEYASYLSPDITLDEYEYSDLRFWSDYSEGYRTEVSKPALASVDFDEIANASNALSVTVEDISVDDVSYDDIPTHGAIILKGPTEIRFDVVTVGDQEVGIVAIKNKDAFGNASWHELYSESLDVIVVNDDLTTNNKNEVDGTVTISESSDPSILKGNLAIVSTQDTTIKGDIIYNDQALETSGDKLLIASKENIYIDRTDKNDMILQAGLMAAGLNSSGYIGLKDYDKYGVRGNLYFTGSMIGGKVYPFGNFSFTEGMLNGYKTHRFYDTRFLTDPPPFTPSLSNEIQFSGWH</sequence>
<gene>
    <name evidence="2" type="ORF">H5P27_01375</name>
</gene>
<dbReference type="Proteomes" id="UP000526501">
    <property type="component" value="Unassembled WGS sequence"/>
</dbReference>
<comment type="caution">
    <text evidence="2">The sequence shown here is derived from an EMBL/GenBank/DDBJ whole genome shotgun (WGS) entry which is preliminary data.</text>
</comment>
<evidence type="ECO:0000313" key="2">
    <source>
        <dbReference type="EMBL" id="MBC2604698.1"/>
    </source>
</evidence>
<keyword evidence="1" id="KW-0812">Transmembrane</keyword>
<keyword evidence="1" id="KW-0472">Membrane</keyword>
<protein>
    <submittedName>
        <fullName evidence="2">Uncharacterized protein</fullName>
    </submittedName>
</protein>